<dbReference type="SUPFAM" id="SSF103473">
    <property type="entry name" value="MFS general substrate transporter"/>
    <property type="match status" value="1"/>
</dbReference>
<evidence type="ECO:0000256" key="5">
    <source>
        <dbReference type="ARBA" id="ARBA00023136"/>
    </source>
</evidence>
<keyword evidence="2" id="KW-0813">Transport</keyword>
<name>A0A2T3QMB7_PHODM</name>
<dbReference type="InterPro" id="IPR020846">
    <property type="entry name" value="MFS_dom"/>
</dbReference>
<reference evidence="7 8" key="1">
    <citation type="submission" date="2018-06" db="EMBL/GenBank/DDBJ databases">
        <authorList>
            <consortium name="Pathogen Informatics"/>
            <person name="Doyle S."/>
        </authorList>
    </citation>
    <scope>NUCLEOTIDE SEQUENCE [LARGE SCALE GENOMIC DNA]</scope>
    <source>
        <strain evidence="7 8">NCTC11647</strain>
    </source>
</reference>
<dbReference type="PRINTS" id="PR01036">
    <property type="entry name" value="TCRTETB"/>
</dbReference>
<dbReference type="EMBL" id="UATL01000001">
    <property type="protein sequence ID" value="SPY28003.1"/>
    <property type="molecule type" value="Genomic_DNA"/>
</dbReference>
<comment type="subcellular location">
    <subcellularLocation>
        <location evidence="1">Membrane</location>
        <topology evidence="1">Multi-pass membrane protein</topology>
    </subcellularLocation>
</comment>
<evidence type="ECO:0000313" key="7">
    <source>
        <dbReference type="EMBL" id="SPY28003.1"/>
    </source>
</evidence>
<dbReference type="Proteomes" id="UP000251647">
    <property type="component" value="Unassembled WGS sequence"/>
</dbReference>
<dbReference type="PROSITE" id="PS50850">
    <property type="entry name" value="MFS"/>
    <property type="match status" value="1"/>
</dbReference>
<gene>
    <name evidence="7" type="primary">qacA_1</name>
    <name evidence="7" type="ORF">NCTC11647_01089</name>
</gene>
<evidence type="ECO:0000256" key="4">
    <source>
        <dbReference type="ARBA" id="ARBA00022989"/>
    </source>
</evidence>
<dbReference type="GO" id="GO:0016020">
    <property type="term" value="C:membrane"/>
    <property type="evidence" value="ECO:0007669"/>
    <property type="project" value="UniProtKB-SubCell"/>
</dbReference>
<dbReference type="InterPro" id="IPR036259">
    <property type="entry name" value="MFS_trans_sf"/>
</dbReference>
<evidence type="ECO:0000313" key="8">
    <source>
        <dbReference type="Proteomes" id="UP000251647"/>
    </source>
</evidence>
<dbReference type="RefSeq" id="WP_005299765.1">
    <property type="nucleotide sequence ID" value="NZ_PYOG01000005.1"/>
</dbReference>
<evidence type="ECO:0000256" key="3">
    <source>
        <dbReference type="ARBA" id="ARBA00022692"/>
    </source>
</evidence>
<dbReference type="PANTHER" id="PTHR42718:SF9">
    <property type="entry name" value="MAJOR FACILITATOR SUPERFAMILY MULTIDRUG TRANSPORTER MFSC"/>
    <property type="match status" value="1"/>
</dbReference>
<dbReference type="GO" id="GO:0022857">
    <property type="term" value="F:transmembrane transporter activity"/>
    <property type="evidence" value="ECO:0007669"/>
    <property type="project" value="InterPro"/>
</dbReference>
<feature type="domain" description="Major facilitator superfamily (MFS) profile" evidence="6">
    <location>
        <begin position="23"/>
        <end position="539"/>
    </location>
</feature>
<dbReference type="PANTHER" id="PTHR42718">
    <property type="entry name" value="MAJOR FACILITATOR SUPERFAMILY MULTIDRUG TRANSPORTER MFSC"/>
    <property type="match status" value="1"/>
</dbReference>
<evidence type="ECO:0000256" key="1">
    <source>
        <dbReference type="ARBA" id="ARBA00004141"/>
    </source>
</evidence>
<dbReference type="Gene3D" id="1.20.1250.20">
    <property type="entry name" value="MFS general substrate transporter like domains"/>
    <property type="match status" value="2"/>
</dbReference>
<keyword evidence="4" id="KW-1133">Transmembrane helix</keyword>
<evidence type="ECO:0000259" key="6">
    <source>
        <dbReference type="PROSITE" id="PS50850"/>
    </source>
</evidence>
<dbReference type="Pfam" id="PF07690">
    <property type="entry name" value="MFS_1"/>
    <property type="match status" value="1"/>
</dbReference>
<organism evidence="7 8">
    <name type="scientific">Photobacterium damselae</name>
    <dbReference type="NCBI Taxonomy" id="38293"/>
    <lineage>
        <taxon>Bacteria</taxon>
        <taxon>Pseudomonadati</taxon>
        <taxon>Pseudomonadota</taxon>
        <taxon>Gammaproteobacteria</taxon>
        <taxon>Vibrionales</taxon>
        <taxon>Vibrionaceae</taxon>
        <taxon>Photobacterium</taxon>
    </lineage>
</organism>
<dbReference type="AlphaFoldDB" id="A0A2T3QMB7"/>
<proteinExistence type="predicted"/>
<keyword evidence="3" id="KW-0812">Transmembrane</keyword>
<sequence>MDNTSKLAPDASNAKTGIAKWFSLVILLMAQVGTMGDNSGLSVATASLINELGASVSDIAFANAMYPLIAGACMIAGGMLGLIWGWKRLFQVGALLLCLAEIIAAYTDNIQVFIFAARSLSGFGASFLIPAVLGLIVGIYTDTKDRAIAFGAVAAAVGVANTAAPLVFGFLIDKFDYRVAFEALAIYFGVVFVLGFALEKIEKPTVKIKFDFVGTILVSIGLLAVIVGLLKISEWGLISPLSPSFHILGISPALPLVLFGIAVLLIFLKWENQFEIKNGACLMPQSFIKTPQLRDGLYMCGMVFFVLGAYILIGITYCQLVAGYSATDTALLLMVFSTGMLITSLATPTKFAHVSCRKLCMIGIGFCVLAAISGALGTELDSVNMIFFGSALFTGLGCGVIASQASLIVTAAVNQRDATQSGGVQATSRNIGQTIGIAVLGSVLMFSLTNMVKSDAANSDLISVQTKQQVEQIASIPFLSDKDFTQLVETNITEKQDYPVLIDINREARKSAAQLSWLVLAAMCFISIFTLTKNIPNYSLSKKS</sequence>
<dbReference type="OrthoDB" id="9781976at2"/>
<dbReference type="InterPro" id="IPR011701">
    <property type="entry name" value="MFS"/>
</dbReference>
<keyword evidence="5" id="KW-0472">Membrane</keyword>
<accession>A0A2T3QMB7</accession>
<protein>
    <submittedName>
        <fullName evidence="7">Antiseptic resistance protein</fullName>
    </submittedName>
</protein>
<evidence type="ECO:0000256" key="2">
    <source>
        <dbReference type="ARBA" id="ARBA00022448"/>
    </source>
</evidence>